<keyword evidence="2 4" id="KW-0732">Signal</keyword>
<dbReference type="PANTHER" id="PTHR47235:SF1">
    <property type="entry name" value="BLR6548 PROTEIN"/>
    <property type="match status" value="1"/>
</dbReference>
<comment type="similarity">
    <text evidence="1">Belongs to the leucine-binding protein family.</text>
</comment>
<feature type="signal peptide" evidence="4">
    <location>
        <begin position="1"/>
        <end position="18"/>
    </location>
</feature>
<dbReference type="Proteomes" id="UP000730482">
    <property type="component" value="Unassembled WGS sequence"/>
</dbReference>
<feature type="compositionally biased region" description="Gly residues" evidence="3">
    <location>
        <begin position="53"/>
        <end position="143"/>
    </location>
</feature>
<feature type="domain" description="Leucine-binding protein" evidence="5">
    <location>
        <begin position="168"/>
        <end position="509"/>
    </location>
</feature>
<accession>A0ABS5KPT5</accession>
<evidence type="ECO:0000313" key="7">
    <source>
        <dbReference type="Proteomes" id="UP000730482"/>
    </source>
</evidence>
<dbReference type="InterPro" id="IPR028082">
    <property type="entry name" value="Peripla_BP_I"/>
</dbReference>
<evidence type="ECO:0000259" key="5">
    <source>
        <dbReference type="Pfam" id="PF13458"/>
    </source>
</evidence>
<dbReference type="PANTHER" id="PTHR47235">
    <property type="entry name" value="BLR6548 PROTEIN"/>
    <property type="match status" value="1"/>
</dbReference>
<dbReference type="InterPro" id="IPR028081">
    <property type="entry name" value="Leu-bd"/>
</dbReference>
<feature type="region of interest" description="Disordered" evidence="3">
    <location>
        <begin position="36"/>
        <end position="143"/>
    </location>
</feature>
<comment type="caution">
    <text evidence="6">The sequence shown here is derived from an EMBL/GenBank/DDBJ whole genome shotgun (WGS) entry which is preliminary data.</text>
</comment>
<dbReference type="Gene3D" id="3.40.50.2300">
    <property type="match status" value="2"/>
</dbReference>
<sequence length="535" mass="52764">MTTAITIAALSLSLGACGARLSADQKAAAIAYGQGANGNGSQSADGSQSSGNGTTGGTAGGTGSAGGTTGGGSGGTTGGAAGGTSGGAVGGTSTGGTTGGKGSGGTTGGKGSGGTTGGKTSGGGTSGGGTSGGTGGGTGGGSGGAPGADNCVGTATGSTATGVTANSISLGNASDLSGPIGGLFSSAPQAVQAYAAYFNATHPNGICGRKLTVHSYDSQTSDAGDNQQTLTACQSDFALVGSVSAFDSGGAASDAQCGIPDLQAVSTTRARQTCAVCFGTDSQQLPLVPQVQPDFWNKQFPGAGSKAAFLYVDTGTTAQQAKSWEQAYAKDGFNWLLDQPIGVSESNYTPYVVKMQQAGVQYVQFLGAYQEAATLAQAMQQQGFTPKVFVLDPTGYDPNFVQQAGSAANNAFVFSNAAMFEEAGSNPELQLYTKWLHQVAPGAAPTYFGMFAWSSAELFTRLANQIGPNLTRPAMVQALSKVHNYTGNGLFAPQDVGGKTTSPCALFMQYTGSGWKRVSPGSGWTCGNLINSGVS</sequence>
<dbReference type="EMBL" id="JAAFYZ010000040">
    <property type="protein sequence ID" value="MBS2548058.1"/>
    <property type="molecule type" value="Genomic_DNA"/>
</dbReference>
<protein>
    <submittedName>
        <fullName evidence="6">ABC transporter substrate-binding protein</fullName>
    </submittedName>
</protein>
<dbReference type="SUPFAM" id="SSF53822">
    <property type="entry name" value="Periplasmic binding protein-like I"/>
    <property type="match status" value="1"/>
</dbReference>
<organism evidence="6 7">
    <name type="scientific">Catenulispora pinistramenti</name>
    <dbReference type="NCBI Taxonomy" id="2705254"/>
    <lineage>
        <taxon>Bacteria</taxon>
        <taxon>Bacillati</taxon>
        <taxon>Actinomycetota</taxon>
        <taxon>Actinomycetes</taxon>
        <taxon>Catenulisporales</taxon>
        <taxon>Catenulisporaceae</taxon>
        <taxon>Catenulispora</taxon>
    </lineage>
</organism>
<keyword evidence="7" id="KW-1185">Reference proteome</keyword>
<evidence type="ECO:0000256" key="4">
    <source>
        <dbReference type="SAM" id="SignalP"/>
    </source>
</evidence>
<name>A0ABS5KPT5_9ACTN</name>
<dbReference type="RefSeq" id="WP_212009633.1">
    <property type="nucleotide sequence ID" value="NZ_JAAFYZ010000040.1"/>
</dbReference>
<evidence type="ECO:0000256" key="3">
    <source>
        <dbReference type="SAM" id="MobiDB-lite"/>
    </source>
</evidence>
<feature type="compositionally biased region" description="Low complexity" evidence="3">
    <location>
        <begin position="39"/>
        <end position="52"/>
    </location>
</feature>
<evidence type="ECO:0000313" key="6">
    <source>
        <dbReference type="EMBL" id="MBS2548058.1"/>
    </source>
</evidence>
<reference evidence="6 7" key="1">
    <citation type="submission" date="2020-02" db="EMBL/GenBank/DDBJ databases">
        <title>Acidophilic actinobacteria isolated from forest soil.</title>
        <authorList>
            <person name="Golinska P."/>
        </authorList>
    </citation>
    <scope>NUCLEOTIDE SEQUENCE [LARGE SCALE GENOMIC DNA]</scope>
    <source>
        <strain evidence="6 7">NL8</strain>
    </source>
</reference>
<gene>
    <name evidence="6" type="ORF">KGQ19_14410</name>
</gene>
<evidence type="ECO:0000256" key="1">
    <source>
        <dbReference type="ARBA" id="ARBA00010062"/>
    </source>
</evidence>
<dbReference type="Pfam" id="PF13458">
    <property type="entry name" value="Peripla_BP_6"/>
    <property type="match status" value="1"/>
</dbReference>
<evidence type="ECO:0000256" key="2">
    <source>
        <dbReference type="ARBA" id="ARBA00022729"/>
    </source>
</evidence>
<proteinExistence type="inferred from homology"/>
<feature type="chain" id="PRO_5045206176" evidence="4">
    <location>
        <begin position="19"/>
        <end position="535"/>
    </location>
</feature>